<dbReference type="InterPro" id="IPR001030">
    <property type="entry name" value="Acoase/IPM_deHydtase_lsu_aba"/>
</dbReference>
<evidence type="ECO:0000256" key="9">
    <source>
        <dbReference type="ARBA" id="ARBA00023501"/>
    </source>
</evidence>
<comment type="subunit">
    <text evidence="4">Monomer.</text>
</comment>
<comment type="catalytic activity">
    <reaction evidence="9 10">
        <text>citrate = D-threo-isocitrate</text>
        <dbReference type="Rhea" id="RHEA:10336"/>
        <dbReference type="ChEBI" id="CHEBI:15562"/>
        <dbReference type="ChEBI" id="CHEBI:16947"/>
        <dbReference type="EC" id="4.2.1.3"/>
    </reaction>
</comment>
<dbReference type="FunFam" id="3.30.499.10:FF:000005">
    <property type="entry name" value="cytoplasmic aconitate hydratase"/>
    <property type="match status" value="1"/>
</dbReference>
<dbReference type="GO" id="GO:0051539">
    <property type="term" value="F:4 iron, 4 sulfur cluster binding"/>
    <property type="evidence" value="ECO:0007669"/>
    <property type="project" value="UniProtKB-KW"/>
</dbReference>
<evidence type="ECO:0000256" key="6">
    <source>
        <dbReference type="ARBA" id="ARBA00023004"/>
    </source>
</evidence>
<evidence type="ECO:0000256" key="4">
    <source>
        <dbReference type="ARBA" id="ARBA00011245"/>
    </source>
</evidence>
<comment type="cofactor">
    <cofactor evidence="1">
        <name>[4Fe-4S] cluster</name>
        <dbReference type="ChEBI" id="CHEBI:49883"/>
    </cofactor>
</comment>
<accession>A0A917JG06</accession>
<protein>
    <recommendedName>
        <fullName evidence="10">Aconitate hydratase</fullName>
        <shortName evidence="10">Aconitase</shortName>
        <ecNumber evidence="10">4.2.1.3</ecNumber>
    </recommendedName>
</protein>
<evidence type="ECO:0000256" key="5">
    <source>
        <dbReference type="ARBA" id="ARBA00022723"/>
    </source>
</evidence>
<evidence type="ECO:0000256" key="8">
    <source>
        <dbReference type="ARBA" id="ARBA00023239"/>
    </source>
</evidence>
<dbReference type="CDD" id="cd01586">
    <property type="entry name" value="AcnA_IRP"/>
    <property type="match status" value="1"/>
</dbReference>
<dbReference type="PRINTS" id="PR00415">
    <property type="entry name" value="ACONITASE"/>
</dbReference>
<dbReference type="GO" id="GO:0003994">
    <property type="term" value="F:aconitate hydratase activity"/>
    <property type="evidence" value="ECO:0007669"/>
    <property type="project" value="UniProtKB-EC"/>
</dbReference>
<evidence type="ECO:0000256" key="10">
    <source>
        <dbReference type="RuleBase" id="RU361275"/>
    </source>
</evidence>
<dbReference type="RefSeq" id="WP_188366851.1">
    <property type="nucleotide sequence ID" value="NZ_BMDT01000002.1"/>
</dbReference>
<comment type="pathway">
    <text evidence="2">Carbohydrate metabolism; tricarboxylic acid cycle; isocitrate from oxaloacetate: step 2/2.</text>
</comment>
<dbReference type="PANTHER" id="PTHR11670">
    <property type="entry name" value="ACONITASE/IRON-RESPONSIVE ELEMENT FAMILY MEMBER"/>
    <property type="match status" value="1"/>
</dbReference>
<comment type="caution">
    <text evidence="13">The sequence shown here is derived from an EMBL/GenBank/DDBJ whole genome shotgun (WGS) entry which is preliminary data.</text>
</comment>
<evidence type="ECO:0000259" key="12">
    <source>
        <dbReference type="Pfam" id="PF00694"/>
    </source>
</evidence>
<feature type="domain" description="Aconitase A/isopropylmalate dehydratase small subunit swivel" evidence="12">
    <location>
        <begin position="691"/>
        <end position="816"/>
    </location>
</feature>
<dbReference type="NCBIfam" id="NF006757">
    <property type="entry name" value="PRK09277.1"/>
    <property type="match status" value="1"/>
</dbReference>
<dbReference type="SUPFAM" id="SSF52016">
    <property type="entry name" value="LeuD/IlvD-like"/>
    <property type="match status" value="1"/>
</dbReference>
<evidence type="ECO:0000256" key="7">
    <source>
        <dbReference type="ARBA" id="ARBA00023014"/>
    </source>
</evidence>
<dbReference type="InterPro" id="IPR000573">
    <property type="entry name" value="AconitaseA/IPMdHydase_ssu_swvl"/>
</dbReference>
<comment type="similarity">
    <text evidence="3 10">Belongs to the aconitase/IPM isomerase family.</text>
</comment>
<dbReference type="InterPro" id="IPR015928">
    <property type="entry name" value="Aconitase/3IPM_dehydase_swvl"/>
</dbReference>
<evidence type="ECO:0000256" key="3">
    <source>
        <dbReference type="ARBA" id="ARBA00007185"/>
    </source>
</evidence>
<dbReference type="CDD" id="cd01580">
    <property type="entry name" value="AcnA_IRP_Swivel"/>
    <property type="match status" value="1"/>
</dbReference>
<dbReference type="InterPro" id="IPR006249">
    <property type="entry name" value="Aconitase/IRP2"/>
</dbReference>
<dbReference type="SUPFAM" id="SSF53732">
    <property type="entry name" value="Aconitase iron-sulfur domain"/>
    <property type="match status" value="1"/>
</dbReference>
<dbReference type="InterPro" id="IPR036008">
    <property type="entry name" value="Aconitase_4Fe-4S_dom"/>
</dbReference>
<gene>
    <name evidence="13" type="primary">citB</name>
    <name evidence="13" type="ORF">GCM10011482_06600</name>
</gene>
<keyword evidence="8 10" id="KW-0456">Lyase</keyword>
<evidence type="ECO:0000313" key="13">
    <source>
        <dbReference type="EMBL" id="GGI65006.1"/>
    </source>
</evidence>
<evidence type="ECO:0000256" key="1">
    <source>
        <dbReference type="ARBA" id="ARBA00001966"/>
    </source>
</evidence>
<dbReference type="GO" id="GO:0046872">
    <property type="term" value="F:metal ion binding"/>
    <property type="evidence" value="ECO:0007669"/>
    <property type="project" value="UniProtKB-KW"/>
</dbReference>
<dbReference type="AlphaFoldDB" id="A0A917JG06"/>
<keyword evidence="6 10" id="KW-0408">Iron</keyword>
<evidence type="ECO:0000259" key="11">
    <source>
        <dbReference type="Pfam" id="PF00330"/>
    </source>
</evidence>
<keyword evidence="7 10" id="KW-0411">Iron-sulfur</keyword>
<sequence length="897" mass="98681">MKWQKELVLDNETYHFIDLKSIAENYHVNLTNLPYSIRVLLESVARQMGEDITTEDVASLIHWDASKPQGVVPFKVERVILQDFTGVPAVVDLAAMRDAMIALDGNATDINPDIPVTLVIDHSVQVDQYGTAAAVSLNTEKEFERNHERYQFLKWAQSSFKNFDVVPPETGIIHQVNLEVLSEVILEEESAGQKWLFPDTLQGTDSHTTMINGLGVLGWGVGGIEAEAALLGEPSFFPTPEVIGVRFIGELPSGATATDLVLSITETLRKESVVGKFVEFFGPSYSELSLADRATIANMAPEYGATCGFFPIDDETLNYLRVTGRPDHVITRVEAYAKANGFFYDTENEPTYTKVVTVDLATIEPALAGPKRPQDRIILSDVASDFDQGVTAPVGPKGFGLPEAEHEKKVTIDWDKTDKELTTGDLVIAAITSCTNTSNPFVMLSAGLLAKNAVEKGLRVPDYVKTSLAPGSKIVTSYLEASGLMPYLEKLGFYLVGYGCTTCIGNSGPLDPEMTQAITSEDMLVSSVLSGNRNFEGRIHPLVKANYLASPPLVVAYALAGTIKKDLTTEPIGFDQQDNPIFLSDIWPEKAEVQAYVDQFVSPEAFRSAYSDLFSANERWNAIETTQSNAYDWDDASTYIALPPYFEGLTKELPKQGTLTNLHVLAKLGDSVTTDHISPAGSISLKSSAGVYLKEKGLSYSDFNSYGSRRGNHEIMMRGTFGNIRLQNELVPEISGGYTRYLPTNEEMFIYDASMRYQEENIGCMILTGKDYGMGSSRDWAAKGTQLLGVKVVLAESYERIHRSNLVMMGVVPLEYLPGETADTYGLTGEETFEVLLPEEPEVGQLIEVIATNQAGEKTSFQTRLRFDAPADIRYWKHQGILPMVIRKKLSESVGSV</sequence>
<dbReference type="EMBL" id="BMDT01000002">
    <property type="protein sequence ID" value="GGI65006.1"/>
    <property type="molecule type" value="Genomic_DNA"/>
</dbReference>
<keyword evidence="14" id="KW-1185">Reference proteome</keyword>
<dbReference type="NCBIfam" id="TIGR01341">
    <property type="entry name" value="aconitase_1"/>
    <property type="match status" value="1"/>
</dbReference>
<evidence type="ECO:0000313" key="14">
    <source>
        <dbReference type="Proteomes" id="UP000622610"/>
    </source>
</evidence>
<dbReference type="Gene3D" id="3.20.19.10">
    <property type="entry name" value="Aconitase, domain 4"/>
    <property type="match status" value="1"/>
</dbReference>
<dbReference type="FunFam" id="3.20.19.10:FF:000001">
    <property type="entry name" value="Aconitate hydratase"/>
    <property type="match status" value="1"/>
</dbReference>
<reference evidence="13" key="1">
    <citation type="journal article" date="2014" name="Int. J. Syst. Evol. Microbiol.">
        <title>Complete genome sequence of Corynebacterium casei LMG S-19264T (=DSM 44701T), isolated from a smear-ripened cheese.</title>
        <authorList>
            <consortium name="US DOE Joint Genome Institute (JGI-PGF)"/>
            <person name="Walter F."/>
            <person name="Albersmeier A."/>
            <person name="Kalinowski J."/>
            <person name="Ruckert C."/>
        </authorList>
    </citation>
    <scope>NUCLEOTIDE SEQUENCE</scope>
    <source>
        <strain evidence="13">CCM 8433</strain>
    </source>
</reference>
<feature type="domain" description="Aconitase/3-isopropylmalate dehydratase large subunit alpha/beta/alpha" evidence="11">
    <location>
        <begin position="65"/>
        <end position="561"/>
    </location>
</feature>
<proteinExistence type="inferred from homology"/>
<dbReference type="Gene3D" id="6.10.190.10">
    <property type="match status" value="1"/>
</dbReference>
<dbReference type="InterPro" id="IPR044137">
    <property type="entry name" value="AcnA_IRP_Swivel"/>
</dbReference>
<organism evidence="13 14">
    <name type="scientific">Enterococcus alcedinis</name>
    <dbReference type="NCBI Taxonomy" id="1274384"/>
    <lineage>
        <taxon>Bacteria</taxon>
        <taxon>Bacillati</taxon>
        <taxon>Bacillota</taxon>
        <taxon>Bacilli</taxon>
        <taxon>Lactobacillales</taxon>
        <taxon>Enterococcaceae</taxon>
        <taxon>Enterococcus</taxon>
    </lineage>
</organism>
<dbReference type="PROSITE" id="PS01244">
    <property type="entry name" value="ACONITASE_2"/>
    <property type="match status" value="1"/>
</dbReference>
<dbReference type="InterPro" id="IPR018136">
    <property type="entry name" value="Aconitase_4Fe-4S_BS"/>
</dbReference>
<dbReference type="InterPro" id="IPR015931">
    <property type="entry name" value="Acnase/IPM_dHydase_lsu_aba_1/3"/>
</dbReference>
<comment type="function">
    <text evidence="10">Catalyzes the isomerization of citrate to isocitrate via cis-aconitate.</text>
</comment>
<keyword evidence="5" id="KW-0479">Metal-binding</keyword>
<dbReference type="NCBIfam" id="NF009520">
    <property type="entry name" value="PRK12881.1"/>
    <property type="match status" value="1"/>
</dbReference>
<name>A0A917JG06_9ENTE</name>
<dbReference type="Pfam" id="PF00694">
    <property type="entry name" value="Aconitase_C"/>
    <property type="match status" value="1"/>
</dbReference>
<dbReference type="EC" id="4.2.1.3" evidence="10"/>
<dbReference type="PROSITE" id="PS00450">
    <property type="entry name" value="ACONITASE_1"/>
    <property type="match status" value="1"/>
</dbReference>
<keyword evidence="10" id="KW-0004">4Fe-4S</keyword>
<dbReference type="Gene3D" id="3.30.499.10">
    <property type="entry name" value="Aconitase, domain 3"/>
    <property type="match status" value="2"/>
</dbReference>
<evidence type="ECO:0000256" key="2">
    <source>
        <dbReference type="ARBA" id="ARBA00004717"/>
    </source>
</evidence>
<dbReference type="Pfam" id="PF00330">
    <property type="entry name" value="Aconitase"/>
    <property type="match status" value="1"/>
</dbReference>
<dbReference type="Proteomes" id="UP000622610">
    <property type="component" value="Unassembled WGS sequence"/>
</dbReference>
<reference evidence="13" key="2">
    <citation type="submission" date="2020-09" db="EMBL/GenBank/DDBJ databases">
        <authorList>
            <person name="Sun Q."/>
            <person name="Sedlacek I."/>
        </authorList>
    </citation>
    <scope>NUCLEOTIDE SEQUENCE</scope>
    <source>
        <strain evidence="13">CCM 8433</strain>
    </source>
</reference>